<keyword evidence="2 4" id="KW-0808">Transferase</keyword>
<evidence type="ECO:0000259" key="3">
    <source>
        <dbReference type="Pfam" id="PF00535"/>
    </source>
</evidence>
<dbReference type="Proteomes" id="UP000199149">
    <property type="component" value="Unassembled WGS sequence"/>
</dbReference>
<dbReference type="Gene3D" id="3.90.550.10">
    <property type="entry name" value="Spore Coat Polysaccharide Biosynthesis Protein SpsA, Chain A"/>
    <property type="match status" value="1"/>
</dbReference>
<evidence type="ECO:0000256" key="1">
    <source>
        <dbReference type="ARBA" id="ARBA00022676"/>
    </source>
</evidence>
<dbReference type="RefSeq" id="WP_221405165.1">
    <property type="nucleotide sequence ID" value="NZ_FOUZ01000005.1"/>
</dbReference>
<evidence type="ECO:0000313" key="4">
    <source>
        <dbReference type="EMBL" id="SFM99932.1"/>
    </source>
</evidence>
<organism evidence="4 5">
    <name type="scientific">Algoriella xinjiangensis</name>
    <dbReference type="NCBI Taxonomy" id="684065"/>
    <lineage>
        <taxon>Bacteria</taxon>
        <taxon>Pseudomonadati</taxon>
        <taxon>Bacteroidota</taxon>
        <taxon>Flavobacteriia</taxon>
        <taxon>Flavobacteriales</taxon>
        <taxon>Weeksellaceae</taxon>
        <taxon>Algoriella</taxon>
    </lineage>
</organism>
<dbReference type="SUPFAM" id="SSF53448">
    <property type="entry name" value="Nucleotide-diphospho-sugar transferases"/>
    <property type="match status" value="1"/>
</dbReference>
<reference evidence="5" key="1">
    <citation type="submission" date="2016-10" db="EMBL/GenBank/DDBJ databases">
        <authorList>
            <person name="Varghese N."/>
            <person name="Submissions S."/>
        </authorList>
    </citation>
    <scope>NUCLEOTIDE SEQUENCE [LARGE SCALE GENOMIC DNA]</scope>
    <source>
        <strain evidence="5">XJ109</strain>
    </source>
</reference>
<dbReference type="Pfam" id="PF00535">
    <property type="entry name" value="Glycos_transf_2"/>
    <property type="match status" value="1"/>
</dbReference>
<sequence length="276" mass="33388">MILQKKDKRFNYFYKENGGVSSARNLGLEKATGKFIVFVDSDDWVEENYLKDFVDNYKNDTTLIIQDLTKEINGQIKINRLGFFVNKEYNFINDFEEIIKNSHILEGFPVNKFFVKDTITENKIKFKENITHKEDEIFCLEYYKTISNIKILNVSNYHYVNRENSATSSHPSFESEFEYLKNYILNIDFMRLRVDETTLLIFKKDQLKFKFNYLIYNILYLKVKDRANRVLNLKKIYDEFISNYEMINKTFIQKVDFFLFRFKLFYILDAFIKLRK</sequence>
<keyword evidence="5" id="KW-1185">Reference proteome</keyword>
<dbReference type="InterPro" id="IPR029044">
    <property type="entry name" value="Nucleotide-diphossugar_trans"/>
</dbReference>
<protein>
    <submittedName>
        <fullName evidence="4">Glycosyltransferase involved in cell wall bisynthesis</fullName>
    </submittedName>
</protein>
<dbReference type="PANTHER" id="PTHR22916">
    <property type="entry name" value="GLYCOSYLTRANSFERASE"/>
    <property type="match status" value="1"/>
</dbReference>
<dbReference type="PANTHER" id="PTHR22916:SF51">
    <property type="entry name" value="GLYCOSYLTRANSFERASE EPSH-RELATED"/>
    <property type="match status" value="1"/>
</dbReference>
<dbReference type="GO" id="GO:0016758">
    <property type="term" value="F:hexosyltransferase activity"/>
    <property type="evidence" value="ECO:0007669"/>
    <property type="project" value="UniProtKB-ARBA"/>
</dbReference>
<dbReference type="AlphaFoldDB" id="A0A1I4VFG5"/>
<proteinExistence type="predicted"/>
<evidence type="ECO:0000256" key="2">
    <source>
        <dbReference type="ARBA" id="ARBA00022679"/>
    </source>
</evidence>
<dbReference type="InterPro" id="IPR001173">
    <property type="entry name" value="Glyco_trans_2-like"/>
</dbReference>
<dbReference type="CDD" id="cd00761">
    <property type="entry name" value="Glyco_tranf_GTA_type"/>
    <property type="match status" value="1"/>
</dbReference>
<dbReference type="STRING" id="684065.SAMN05421738_105112"/>
<accession>A0A1I4VFG5</accession>
<name>A0A1I4VFG5_9FLAO</name>
<evidence type="ECO:0000313" key="5">
    <source>
        <dbReference type="Proteomes" id="UP000199149"/>
    </source>
</evidence>
<gene>
    <name evidence="4" type="ORF">SAMN05421738_105112</name>
</gene>
<feature type="domain" description="Glycosyltransferase 2-like" evidence="3">
    <location>
        <begin position="4"/>
        <end position="104"/>
    </location>
</feature>
<dbReference type="EMBL" id="FOUZ01000005">
    <property type="protein sequence ID" value="SFM99932.1"/>
    <property type="molecule type" value="Genomic_DNA"/>
</dbReference>
<keyword evidence="1" id="KW-0328">Glycosyltransferase</keyword>